<dbReference type="GO" id="GO:0004824">
    <property type="term" value="F:lysine-tRNA ligase activity"/>
    <property type="evidence" value="ECO:0007669"/>
    <property type="project" value="UniProtKB-UniRule"/>
</dbReference>
<keyword evidence="3 9" id="KW-0479">Metal-binding</keyword>
<comment type="subunit">
    <text evidence="9">Homodimer.</text>
</comment>
<dbReference type="PANTHER" id="PTHR42918:SF15">
    <property type="entry name" value="LYSINE--TRNA LIGASE, CHLOROPLASTIC_MITOCHONDRIAL"/>
    <property type="match status" value="1"/>
</dbReference>
<dbReference type="GO" id="GO:0006430">
    <property type="term" value="P:lysyl-tRNA aminoacylation"/>
    <property type="evidence" value="ECO:0007669"/>
    <property type="project" value="UniProtKB-UniRule"/>
</dbReference>
<keyword evidence="2 9" id="KW-0436">Ligase</keyword>
<dbReference type="SUPFAM" id="SSF55681">
    <property type="entry name" value="Class II aaRS and biotin synthetases"/>
    <property type="match status" value="1"/>
</dbReference>
<comment type="caution">
    <text evidence="12">The sequence shown here is derived from an EMBL/GenBank/DDBJ whole genome shotgun (WGS) entry which is preliminary data.</text>
</comment>
<dbReference type="InterPro" id="IPR004364">
    <property type="entry name" value="Aa-tRNA-synt_II"/>
</dbReference>
<dbReference type="PROSITE" id="PS50862">
    <property type="entry name" value="AA_TRNA_LIGASE_II"/>
    <property type="match status" value="1"/>
</dbReference>
<dbReference type="CDD" id="cd00775">
    <property type="entry name" value="LysRS_core"/>
    <property type="match status" value="1"/>
</dbReference>
<dbReference type="InterPro" id="IPR018149">
    <property type="entry name" value="Lys-tRNA-synth_II_C"/>
</dbReference>
<dbReference type="InterPro" id="IPR012340">
    <property type="entry name" value="NA-bd_OB-fold"/>
</dbReference>
<dbReference type="EC" id="6.1.1.6" evidence="9"/>
<keyword evidence="7 9" id="KW-0030">Aminoacyl-tRNA synthetase</keyword>
<proteinExistence type="inferred from homology"/>
<evidence type="ECO:0000256" key="2">
    <source>
        <dbReference type="ARBA" id="ARBA00022598"/>
    </source>
</evidence>
<evidence type="ECO:0000313" key="12">
    <source>
        <dbReference type="EMBL" id="GEJ58743.1"/>
    </source>
</evidence>
<dbReference type="InterPro" id="IPR045864">
    <property type="entry name" value="aa-tRNA-synth_II/BPL/LPL"/>
</dbReference>
<dbReference type="Gene3D" id="2.40.50.140">
    <property type="entry name" value="Nucleic acid-binding proteins"/>
    <property type="match status" value="1"/>
</dbReference>
<dbReference type="EMBL" id="BJTG01000009">
    <property type="protein sequence ID" value="GEJ58743.1"/>
    <property type="molecule type" value="Genomic_DNA"/>
</dbReference>
<feature type="domain" description="Aminoacyl-transfer RNA synthetases class-II family profile" evidence="11">
    <location>
        <begin position="181"/>
        <end position="507"/>
    </location>
</feature>
<dbReference type="GO" id="GO:0005829">
    <property type="term" value="C:cytosol"/>
    <property type="evidence" value="ECO:0007669"/>
    <property type="project" value="TreeGrafter"/>
</dbReference>
<evidence type="ECO:0000256" key="7">
    <source>
        <dbReference type="ARBA" id="ARBA00023146"/>
    </source>
</evidence>
<dbReference type="PRINTS" id="PR00982">
    <property type="entry name" value="TRNASYNTHLYS"/>
</dbReference>
<dbReference type="InterPro" id="IPR002313">
    <property type="entry name" value="Lys-tRNA-ligase_II"/>
</dbReference>
<dbReference type="InterPro" id="IPR006195">
    <property type="entry name" value="aa-tRNA-synth_II"/>
</dbReference>
<dbReference type="NCBIfam" id="NF001756">
    <property type="entry name" value="PRK00484.1"/>
    <property type="match status" value="1"/>
</dbReference>
<evidence type="ECO:0000313" key="13">
    <source>
        <dbReference type="Proteomes" id="UP000503640"/>
    </source>
</evidence>
<dbReference type="NCBIfam" id="TIGR00499">
    <property type="entry name" value="lysS_bact"/>
    <property type="match status" value="1"/>
</dbReference>
<evidence type="ECO:0000256" key="10">
    <source>
        <dbReference type="RuleBase" id="RU000336"/>
    </source>
</evidence>
<evidence type="ECO:0000256" key="8">
    <source>
        <dbReference type="ARBA" id="ARBA00048573"/>
    </source>
</evidence>
<sequence>MAEELGSTEREIVAQRVRKAEELKKLGVNPFGNGHAPAHLAEDVLRRYGDQPAEEIAKDPGSWSVAGRVLAVRSFGKAAFLRLRDRSGELQVWVKKDKVGDQGFEVFKLLDVGDLVAAEGPATRTKTGELTVEAHRFTILTKAVRPLPEKWHGLSDVEERYRRRYVDLVATPGVRETFVKRARIVSTIRRFLDERGYLEVETPTLHKPEEAGGAAARPFETHHNALDLDLKLRIATELHLKRLVVGGLERVYEIGRIWRNEGIDRRHNPEFTSIEFYQAYATHLDLMRLTEELFHRLAVEVTGGPIISFQGQRIDLTPPYPRVSMLEEGARALGLSPDDALAGRGLAEAVARAASRENDSEGAWKLEQAARRSPGEILAIAFEVFAERELPRDRPAFVVDFPLETSPLSRRRDADPRLVDRFELFVGGMELANAFSELNDPMDQRARFEAQMKAKAAGDEEAMPYDEDFVRALEHGMPPTAGEGIGIDRLAMLLTDSASIRDVILFPLLKSRD</sequence>
<keyword evidence="5 9" id="KW-0067">ATP-binding</keyword>
<keyword evidence="4 9" id="KW-0547">Nucleotide-binding</keyword>
<dbReference type="Pfam" id="PF00152">
    <property type="entry name" value="tRNA-synt_2"/>
    <property type="match status" value="1"/>
</dbReference>
<keyword evidence="9 10" id="KW-0460">Magnesium</keyword>
<keyword evidence="13" id="KW-1185">Reference proteome</keyword>
<dbReference type="Gene3D" id="3.30.930.10">
    <property type="entry name" value="Bira Bifunctional Protein, Domain 2"/>
    <property type="match status" value="1"/>
</dbReference>
<dbReference type="PANTHER" id="PTHR42918">
    <property type="entry name" value="LYSYL-TRNA SYNTHETASE"/>
    <property type="match status" value="1"/>
</dbReference>
<reference evidence="13" key="1">
    <citation type="journal article" date="2020" name="Appl. Environ. Microbiol.">
        <title>Diazotrophic Anaeromyxobacter Isolates from Soils.</title>
        <authorList>
            <person name="Masuda Y."/>
            <person name="Yamanaka H."/>
            <person name="Xu Z.X."/>
            <person name="Shiratori Y."/>
            <person name="Aono T."/>
            <person name="Amachi S."/>
            <person name="Senoo K."/>
            <person name="Itoh H."/>
        </authorList>
    </citation>
    <scope>NUCLEOTIDE SEQUENCE [LARGE SCALE GENOMIC DNA]</scope>
    <source>
        <strain evidence="13">R267</strain>
    </source>
</reference>
<evidence type="ECO:0000256" key="1">
    <source>
        <dbReference type="ARBA" id="ARBA00008226"/>
    </source>
</evidence>
<dbReference type="InterPro" id="IPR004365">
    <property type="entry name" value="NA-bd_OB_tRNA"/>
</dbReference>
<evidence type="ECO:0000256" key="4">
    <source>
        <dbReference type="ARBA" id="ARBA00022741"/>
    </source>
</evidence>
<keyword evidence="9" id="KW-0963">Cytoplasm</keyword>
<name>A0A7I9VQP4_9BACT</name>
<dbReference type="FunFam" id="2.40.50.140:FF:000024">
    <property type="entry name" value="Lysine--tRNA ligase"/>
    <property type="match status" value="1"/>
</dbReference>
<dbReference type="CDD" id="cd04322">
    <property type="entry name" value="LysRS_N"/>
    <property type="match status" value="1"/>
</dbReference>
<protein>
    <recommendedName>
        <fullName evidence="9">Lysine--tRNA ligase</fullName>
        <ecNumber evidence="9">6.1.1.6</ecNumber>
    </recommendedName>
    <alternativeName>
        <fullName evidence="9">Lysyl-tRNA synthetase</fullName>
        <shortName evidence="9">LysRS</shortName>
    </alternativeName>
</protein>
<evidence type="ECO:0000256" key="9">
    <source>
        <dbReference type="HAMAP-Rule" id="MF_00252"/>
    </source>
</evidence>
<dbReference type="HAMAP" id="MF_00252">
    <property type="entry name" value="Lys_tRNA_synth_class2"/>
    <property type="match status" value="1"/>
</dbReference>
<comment type="catalytic activity">
    <reaction evidence="8 9 10">
        <text>tRNA(Lys) + L-lysine + ATP = L-lysyl-tRNA(Lys) + AMP + diphosphate</text>
        <dbReference type="Rhea" id="RHEA:20792"/>
        <dbReference type="Rhea" id="RHEA-COMP:9696"/>
        <dbReference type="Rhea" id="RHEA-COMP:9697"/>
        <dbReference type="ChEBI" id="CHEBI:30616"/>
        <dbReference type="ChEBI" id="CHEBI:32551"/>
        <dbReference type="ChEBI" id="CHEBI:33019"/>
        <dbReference type="ChEBI" id="CHEBI:78442"/>
        <dbReference type="ChEBI" id="CHEBI:78529"/>
        <dbReference type="ChEBI" id="CHEBI:456215"/>
        <dbReference type="EC" id="6.1.1.6"/>
    </reaction>
</comment>
<comment type="subcellular location">
    <subcellularLocation>
        <location evidence="9">Cytoplasm</location>
    </subcellularLocation>
</comment>
<organism evidence="12 13">
    <name type="scientific">Anaeromyxobacter diazotrophicus</name>
    <dbReference type="NCBI Taxonomy" id="2590199"/>
    <lineage>
        <taxon>Bacteria</taxon>
        <taxon>Pseudomonadati</taxon>
        <taxon>Myxococcota</taxon>
        <taxon>Myxococcia</taxon>
        <taxon>Myxococcales</taxon>
        <taxon>Cystobacterineae</taxon>
        <taxon>Anaeromyxobacteraceae</taxon>
        <taxon>Anaeromyxobacter</taxon>
    </lineage>
</organism>
<feature type="binding site" evidence="9">
    <location>
        <position position="423"/>
    </location>
    <ligand>
        <name>Mg(2+)</name>
        <dbReference type="ChEBI" id="CHEBI:18420"/>
        <label>1</label>
    </ligand>
</feature>
<comment type="similarity">
    <text evidence="1 9">Belongs to the class-II aminoacyl-tRNA synthetase family.</text>
</comment>
<dbReference type="Proteomes" id="UP000503640">
    <property type="component" value="Unassembled WGS sequence"/>
</dbReference>
<evidence type="ECO:0000256" key="3">
    <source>
        <dbReference type="ARBA" id="ARBA00022723"/>
    </source>
</evidence>
<feature type="binding site" evidence="9">
    <location>
        <position position="430"/>
    </location>
    <ligand>
        <name>Mg(2+)</name>
        <dbReference type="ChEBI" id="CHEBI:18420"/>
        <label>2</label>
    </ligand>
</feature>
<keyword evidence="6 9" id="KW-0648">Protein biosynthesis</keyword>
<accession>A0A7I9VQP4</accession>
<evidence type="ECO:0000259" key="11">
    <source>
        <dbReference type="PROSITE" id="PS50862"/>
    </source>
</evidence>
<gene>
    <name evidence="9 12" type="primary">lysS</name>
    <name evidence="12" type="ORF">AMYX_34840</name>
</gene>
<dbReference type="GO" id="GO:0000287">
    <property type="term" value="F:magnesium ion binding"/>
    <property type="evidence" value="ECO:0007669"/>
    <property type="project" value="UniProtKB-UniRule"/>
</dbReference>
<dbReference type="RefSeq" id="WP_176067603.1">
    <property type="nucleotide sequence ID" value="NZ_BJTG01000009.1"/>
</dbReference>
<comment type="cofactor">
    <cofactor evidence="9 10">
        <name>Mg(2+)</name>
        <dbReference type="ChEBI" id="CHEBI:18420"/>
    </cofactor>
    <text evidence="9 10">Binds 3 Mg(2+) ions per subunit.</text>
</comment>
<dbReference type="Pfam" id="PF01336">
    <property type="entry name" value="tRNA_anti-codon"/>
    <property type="match status" value="1"/>
</dbReference>
<dbReference type="AlphaFoldDB" id="A0A7I9VQP4"/>
<dbReference type="SUPFAM" id="SSF50249">
    <property type="entry name" value="Nucleic acid-binding proteins"/>
    <property type="match status" value="1"/>
</dbReference>
<dbReference type="GO" id="GO:0005524">
    <property type="term" value="F:ATP binding"/>
    <property type="evidence" value="ECO:0007669"/>
    <property type="project" value="UniProtKB-UniRule"/>
</dbReference>
<dbReference type="InterPro" id="IPR044136">
    <property type="entry name" value="Lys-tRNA-ligase_II_N"/>
</dbReference>
<dbReference type="GO" id="GO:0000049">
    <property type="term" value="F:tRNA binding"/>
    <property type="evidence" value="ECO:0007669"/>
    <property type="project" value="TreeGrafter"/>
</dbReference>
<evidence type="ECO:0000256" key="6">
    <source>
        <dbReference type="ARBA" id="ARBA00022917"/>
    </source>
</evidence>
<evidence type="ECO:0000256" key="5">
    <source>
        <dbReference type="ARBA" id="ARBA00022840"/>
    </source>
</evidence>
<feature type="binding site" evidence="9">
    <location>
        <position position="430"/>
    </location>
    <ligand>
        <name>Mg(2+)</name>
        <dbReference type="ChEBI" id="CHEBI:18420"/>
        <label>1</label>
    </ligand>
</feature>